<dbReference type="GO" id="GO:0003678">
    <property type="term" value="F:DNA helicase activity"/>
    <property type="evidence" value="ECO:0007669"/>
    <property type="project" value="InterPro"/>
</dbReference>
<dbReference type="GO" id="GO:0006260">
    <property type="term" value="P:DNA replication"/>
    <property type="evidence" value="ECO:0007669"/>
    <property type="project" value="InterPro"/>
</dbReference>
<dbReference type="EMBL" id="RBDX01000059">
    <property type="protein sequence ID" value="RKN03104.1"/>
    <property type="molecule type" value="Genomic_DNA"/>
</dbReference>
<evidence type="ECO:0000259" key="2">
    <source>
        <dbReference type="PROSITE" id="PS51199"/>
    </source>
</evidence>
<dbReference type="Gene3D" id="3.40.50.300">
    <property type="entry name" value="P-loop containing nucleotide triphosphate hydrolases"/>
    <property type="match status" value="1"/>
</dbReference>
<evidence type="ECO:0000313" key="5">
    <source>
        <dbReference type="Proteomes" id="UP000268652"/>
    </source>
</evidence>
<feature type="compositionally biased region" description="Basic residues" evidence="1">
    <location>
        <begin position="400"/>
        <end position="412"/>
    </location>
</feature>
<protein>
    <submittedName>
        <fullName evidence="3">Type II toxin-antitoxin system prevent-host-death family antitoxin</fullName>
    </submittedName>
</protein>
<sequence length="747" mass="79758">MVGGVDDTNEALGVEAARARWSEIIASATHGTVTHLRDAESGAVARLVPREQSLFPVEELPAWAVTAARPKLGDLVRQAAAGQPVALTRRGDLAAVLAPVPGASTNPATGGGLDELLDTLTAATPQAPASLVPTGLDSLDTLLGGGLRPGQLALVTGSPGSGTSALALGAARAAALTEGLGPVMVASAQMSRQDLAARMLAAEANLPLAQITTQTVPETDRPRLEAAAARLRGAPLHLMDRQTTLTQTRTAAAAVPDLALLVLDPVTHFDVGTAAPALALRRLATDLRAAVLAVAAHGPGLLPVEAEADIAARLHRQDHSATAQLEIVRYRHGPTTTLPLNADLARARLLPATPTPVDDEPPIPSPPPTSTEPAPHPVTDSPQPPTTTTHTESPTAHQARAGHQRHQAARRTKSADQAAQALREMITDAVENELATAQGDAEAAMERLSKRAIPDVMRLFDQTRKSARYEYTAYPALPDILHKPSKKDPDLIWEARPSWANPAYRRHPDGELRVTALDVNAAYLSALKCHLPIGRLEHNPNGDYDSKRAGIHLITPPVWHHRDLPNPLGDREEPGPLWITTATLRLLLRLAGPKHQLLEAPVIHESWTSSATENFLDAMRQVLAAVRTDAIDEDDYVTLHYIKMMYAKLVSTMGESTENRAITRPDWMHNIRSQAFANIYGRALKAHQAGLTVISVMGTDELHVAGDVWAARSNGKAVFTEGRGLADMKVKTDRDGAPVHYTVTRSS</sequence>
<dbReference type="InterPro" id="IPR027417">
    <property type="entry name" value="P-loop_NTPase"/>
</dbReference>
<evidence type="ECO:0000313" key="3">
    <source>
        <dbReference type="EMBL" id="RKN03104.1"/>
    </source>
</evidence>
<dbReference type="SUPFAM" id="SSF52540">
    <property type="entry name" value="P-loop containing nucleoside triphosphate hydrolases"/>
    <property type="match status" value="1"/>
</dbReference>
<dbReference type="InterPro" id="IPR007694">
    <property type="entry name" value="DNA_helicase_DnaB-like_C"/>
</dbReference>
<dbReference type="OrthoDB" id="4322426at2"/>
<dbReference type="Proteomes" id="UP000275024">
    <property type="component" value="Unassembled WGS sequence"/>
</dbReference>
<dbReference type="AlphaFoldDB" id="A0A3A9W1M6"/>
<dbReference type="EMBL" id="RBDY01000058">
    <property type="protein sequence ID" value="RKN13029.1"/>
    <property type="molecule type" value="Genomic_DNA"/>
</dbReference>
<dbReference type="PANTHER" id="PTHR30153">
    <property type="entry name" value="REPLICATIVE DNA HELICASE DNAB"/>
    <property type="match status" value="1"/>
</dbReference>
<dbReference type="PROSITE" id="PS51199">
    <property type="entry name" value="SF4_HELICASE"/>
    <property type="match status" value="1"/>
</dbReference>
<dbReference type="GO" id="GO:0005524">
    <property type="term" value="F:ATP binding"/>
    <property type="evidence" value="ECO:0007669"/>
    <property type="project" value="InterPro"/>
</dbReference>
<keyword evidence="5" id="KW-1185">Reference proteome</keyword>
<dbReference type="Proteomes" id="UP000268652">
    <property type="component" value="Unassembled WGS sequence"/>
</dbReference>
<dbReference type="Pfam" id="PF03796">
    <property type="entry name" value="DnaB_C"/>
    <property type="match status" value="1"/>
</dbReference>
<gene>
    <name evidence="4" type="ORF">D7318_32130</name>
    <name evidence="3" type="ORF">D7319_32255</name>
</gene>
<evidence type="ECO:0000313" key="6">
    <source>
        <dbReference type="Proteomes" id="UP000275024"/>
    </source>
</evidence>
<name>A0A3A9W1M6_9ACTN</name>
<evidence type="ECO:0000313" key="4">
    <source>
        <dbReference type="EMBL" id="RKN13029.1"/>
    </source>
</evidence>
<feature type="domain" description="SF4 helicase" evidence="2">
    <location>
        <begin position="125"/>
        <end position="323"/>
    </location>
</feature>
<evidence type="ECO:0000256" key="1">
    <source>
        <dbReference type="SAM" id="MobiDB-lite"/>
    </source>
</evidence>
<dbReference type="PANTHER" id="PTHR30153:SF2">
    <property type="entry name" value="REPLICATIVE DNA HELICASE"/>
    <property type="match status" value="1"/>
</dbReference>
<reference evidence="5 6" key="1">
    <citation type="submission" date="2018-09" db="EMBL/GenBank/DDBJ databases">
        <title>Streptomyces sp. nov. DS1-2, an endophytic actinomycete isolated from roots of Dendrobium scabrilingue.</title>
        <authorList>
            <person name="Kuncharoen N."/>
            <person name="Kudo T."/>
            <person name="Ohkuma M."/>
            <person name="Yuki M."/>
            <person name="Tanasupawat S."/>
        </authorList>
    </citation>
    <scope>NUCLEOTIDE SEQUENCE [LARGE SCALE GENOMIC DNA]</scope>
    <source>
        <strain evidence="3 6">AZ1-7</strain>
        <strain evidence="4 5">DS1-2</strain>
    </source>
</reference>
<organism evidence="3 6">
    <name type="scientific">Streptomyces radicis</name>
    <dbReference type="NCBI Taxonomy" id="1750517"/>
    <lineage>
        <taxon>Bacteria</taxon>
        <taxon>Bacillati</taxon>
        <taxon>Actinomycetota</taxon>
        <taxon>Actinomycetes</taxon>
        <taxon>Kitasatosporales</taxon>
        <taxon>Streptomycetaceae</taxon>
        <taxon>Streptomyces</taxon>
    </lineage>
</organism>
<feature type="compositionally biased region" description="Low complexity" evidence="1">
    <location>
        <begin position="377"/>
        <end position="399"/>
    </location>
</feature>
<accession>A0A3A9W1M6</accession>
<dbReference type="NCBIfam" id="TIGR01552">
    <property type="entry name" value="phd_fam"/>
    <property type="match status" value="1"/>
</dbReference>
<feature type="region of interest" description="Disordered" evidence="1">
    <location>
        <begin position="352"/>
        <end position="418"/>
    </location>
</feature>
<dbReference type="GO" id="GO:0005829">
    <property type="term" value="C:cytosol"/>
    <property type="evidence" value="ECO:0007669"/>
    <property type="project" value="TreeGrafter"/>
</dbReference>
<feature type="compositionally biased region" description="Pro residues" evidence="1">
    <location>
        <begin position="362"/>
        <end position="376"/>
    </location>
</feature>
<comment type="caution">
    <text evidence="3">The sequence shown here is derived from an EMBL/GenBank/DDBJ whole genome shotgun (WGS) entry which is preliminary data.</text>
</comment>
<dbReference type="Gene3D" id="3.40.1620.10">
    <property type="entry name" value="YefM-like domain"/>
    <property type="match status" value="1"/>
</dbReference>
<dbReference type="RefSeq" id="WP_120700781.1">
    <property type="nucleotide sequence ID" value="NZ_RBDX01000059.1"/>
</dbReference>
<proteinExistence type="predicted"/>